<dbReference type="SFLD" id="SFLDG01129">
    <property type="entry name" value="C1.5:_HAD__Beta-PGM__Phosphata"/>
    <property type="match status" value="1"/>
</dbReference>
<dbReference type="Proteomes" id="UP000823849">
    <property type="component" value="Unassembled WGS sequence"/>
</dbReference>
<gene>
    <name evidence="1" type="ORF">H9705_09120</name>
</gene>
<dbReference type="InterPro" id="IPR023198">
    <property type="entry name" value="PGP-like_dom2"/>
</dbReference>
<dbReference type="GO" id="GO:0008967">
    <property type="term" value="F:phosphoglycolate phosphatase activity"/>
    <property type="evidence" value="ECO:0007669"/>
    <property type="project" value="TreeGrafter"/>
</dbReference>
<dbReference type="GO" id="GO:0006281">
    <property type="term" value="P:DNA repair"/>
    <property type="evidence" value="ECO:0007669"/>
    <property type="project" value="TreeGrafter"/>
</dbReference>
<dbReference type="Gene3D" id="1.10.150.240">
    <property type="entry name" value="Putative phosphatase, domain 2"/>
    <property type="match status" value="1"/>
</dbReference>
<proteinExistence type="predicted"/>
<name>A0A9D2NBF9_9FIRM</name>
<sequence length="205" mass="22922">MDSIIFDVDGTLWDSTDTVARAWNRILEQKTDLKPTLTGDTLKGLFGRLLPDIAAVIFEKYPREHQLELIDLCCEEEHRELLAHPAPVYDTLEETLRILSGKYPLYIVSNCQAGYIEVFLQATGLGGYFQDHLCPGDTGQAKAENIGIITRRHNLKAPVYVGDTAGDQDACRKARVPFIFASYGFGTADHPDGTIRRPLDLTHLF</sequence>
<dbReference type="Pfam" id="PF13419">
    <property type="entry name" value="HAD_2"/>
    <property type="match status" value="1"/>
</dbReference>
<evidence type="ECO:0000313" key="1">
    <source>
        <dbReference type="EMBL" id="HJC15965.1"/>
    </source>
</evidence>
<dbReference type="SFLD" id="SFLDS00003">
    <property type="entry name" value="Haloacid_Dehalogenase"/>
    <property type="match status" value="1"/>
</dbReference>
<dbReference type="Gene3D" id="3.40.50.1000">
    <property type="entry name" value="HAD superfamily/HAD-like"/>
    <property type="match status" value="1"/>
</dbReference>
<dbReference type="InterPro" id="IPR050155">
    <property type="entry name" value="HAD-like_hydrolase_sf"/>
</dbReference>
<dbReference type="PANTHER" id="PTHR43434:SF1">
    <property type="entry name" value="PHOSPHOGLYCOLATE PHOSPHATASE"/>
    <property type="match status" value="1"/>
</dbReference>
<comment type="caution">
    <text evidence="1">The sequence shown here is derived from an EMBL/GenBank/DDBJ whole genome shotgun (WGS) entry which is preliminary data.</text>
</comment>
<evidence type="ECO:0000313" key="2">
    <source>
        <dbReference type="Proteomes" id="UP000823849"/>
    </source>
</evidence>
<reference evidence="1" key="2">
    <citation type="submission" date="2021-04" db="EMBL/GenBank/DDBJ databases">
        <authorList>
            <person name="Gilroy R."/>
        </authorList>
    </citation>
    <scope>NUCLEOTIDE SEQUENCE</scope>
    <source>
        <strain evidence="1">CHK185-5351</strain>
    </source>
</reference>
<organism evidence="1 2">
    <name type="scientific">Candidatus Fusicatenibacter intestinigallinarum</name>
    <dbReference type="NCBI Taxonomy" id="2838598"/>
    <lineage>
        <taxon>Bacteria</taxon>
        <taxon>Bacillati</taxon>
        <taxon>Bacillota</taxon>
        <taxon>Clostridia</taxon>
        <taxon>Lachnospirales</taxon>
        <taxon>Lachnospiraceae</taxon>
        <taxon>Fusicatenibacter</taxon>
    </lineage>
</organism>
<accession>A0A9D2NBF9</accession>
<dbReference type="InterPro" id="IPR041492">
    <property type="entry name" value="HAD_2"/>
</dbReference>
<dbReference type="InterPro" id="IPR023214">
    <property type="entry name" value="HAD_sf"/>
</dbReference>
<dbReference type="PANTHER" id="PTHR43434">
    <property type="entry name" value="PHOSPHOGLYCOLATE PHOSPHATASE"/>
    <property type="match status" value="1"/>
</dbReference>
<keyword evidence="1" id="KW-0378">Hydrolase</keyword>
<dbReference type="EMBL" id="DWWU01000038">
    <property type="protein sequence ID" value="HJC15965.1"/>
    <property type="molecule type" value="Genomic_DNA"/>
</dbReference>
<reference evidence="1" key="1">
    <citation type="journal article" date="2021" name="PeerJ">
        <title>Extensive microbial diversity within the chicken gut microbiome revealed by metagenomics and culture.</title>
        <authorList>
            <person name="Gilroy R."/>
            <person name="Ravi A."/>
            <person name="Getino M."/>
            <person name="Pursley I."/>
            <person name="Horton D.L."/>
            <person name="Alikhan N.F."/>
            <person name="Baker D."/>
            <person name="Gharbi K."/>
            <person name="Hall N."/>
            <person name="Watson M."/>
            <person name="Adriaenssens E.M."/>
            <person name="Foster-Nyarko E."/>
            <person name="Jarju S."/>
            <person name="Secka A."/>
            <person name="Antonio M."/>
            <person name="Oren A."/>
            <person name="Chaudhuri R.R."/>
            <person name="La Ragione R."/>
            <person name="Hildebrand F."/>
            <person name="Pallen M.J."/>
        </authorList>
    </citation>
    <scope>NUCLEOTIDE SEQUENCE</scope>
    <source>
        <strain evidence="1">CHK185-5351</strain>
    </source>
</reference>
<dbReference type="InterPro" id="IPR036412">
    <property type="entry name" value="HAD-like_sf"/>
</dbReference>
<protein>
    <submittedName>
        <fullName evidence="1">HAD family hydrolase</fullName>
    </submittedName>
</protein>
<dbReference type="SUPFAM" id="SSF56784">
    <property type="entry name" value="HAD-like"/>
    <property type="match status" value="1"/>
</dbReference>
<dbReference type="AlphaFoldDB" id="A0A9D2NBF9"/>